<dbReference type="PANTHER" id="PTHR43065:SF10">
    <property type="entry name" value="PEROXIDE STRESS-ACTIVATED HISTIDINE KINASE MAK3"/>
    <property type="match status" value="1"/>
</dbReference>
<keyword evidence="9" id="KW-0902">Two-component regulatory system</keyword>
<dbReference type="NCBIfam" id="TIGR00229">
    <property type="entry name" value="sensory_box"/>
    <property type="match status" value="2"/>
</dbReference>
<evidence type="ECO:0000259" key="11">
    <source>
        <dbReference type="PROSITE" id="PS50109"/>
    </source>
</evidence>
<dbReference type="PANTHER" id="PTHR43065">
    <property type="entry name" value="SENSOR HISTIDINE KINASE"/>
    <property type="match status" value="1"/>
</dbReference>
<dbReference type="InterPro" id="IPR000014">
    <property type="entry name" value="PAS"/>
</dbReference>
<dbReference type="InterPro" id="IPR035965">
    <property type="entry name" value="PAS-like_dom_sf"/>
</dbReference>
<evidence type="ECO:0000313" key="14">
    <source>
        <dbReference type="Proteomes" id="UP001589702"/>
    </source>
</evidence>
<protein>
    <recommendedName>
        <fullName evidence="3">histidine kinase</fullName>
        <ecNumber evidence="3">2.7.13.3</ecNumber>
    </recommendedName>
</protein>
<dbReference type="Pfam" id="PF00989">
    <property type="entry name" value="PAS"/>
    <property type="match status" value="1"/>
</dbReference>
<accession>A0ABV5Y1J0</accession>
<dbReference type="RefSeq" id="WP_376940610.1">
    <property type="nucleotide sequence ID" value="NZ_JBHMBC010000018.1"/>
</dbReference>
<organism evidence="13 14">
    <name type="scientific">Arthrobacter ramosus</name>
    <dbReference type="NCBI Taxonomy" id="1672"/>
    <lineage>
        <taxon>Bacteria</taxon>
        <taxon>Bacillati</taxon>
        <taxon>Actinomycetota</taxon>
        <taxon>Actinomycetes</taxon>
        <taxon>Micrococcales</taxon>
        <taxon>Micrococcaceae</taxon>
        <taxon>Arthrobacter</taxon>
    </lineage>
</organism>
<dbReference type="InterPro" id="IPR005467">
    <property type="entry name" value="His_kinase_dom"/>
</dbReference>
<dbReference type="InterPro" id="IPR013656">
    <property type="entry name" value="PAS_4"/>
</dbReference>
<evidence type="ECO:0000256" key="3">
    <source>
        <dbReference type="ARBA" id="ARBA00012438"/>
    </source>
</evidence>
<dbReference type="Gene3D" id="3.30.450.20">
    <property type="entry name" value="PAS domain"/>
    <property type="match status" value="2"/>
</dbReference>
<gene>
    <name evidence="13" type="ORF">ACFFP1_12430</name>
</gene>
<evidence type="ECO:0000256" key="5">
    <source>
        <dbReference type="ARBA" id="ARBA00022679"/>
    </source>
</evidence>
<feature type="domain" description="PAS" evidence="12">
    <location>
        <begin position="67"/>
        <end position="110"/>
    </location>
</feature>
<feature type="non-terminal residue" evidence="13">
    <location>
        <position position="547"/>
    </location>
</feature>
<dbReference type="Pfam" id="PF08448">
    <property type="entry name" value="PAS_4"/>
    <property type="match status" value="1"/>
</dbReference>
<dbReference type="EC" id="2.7.13.3" evidence="3"/>
<feature type="domain" description="Histidine kinase" evidence="11">
    <location>
        <begin position="338"/>
        <end position="547"/>
    </location>
</feature>
<dbReference type="CDD" id="cd00130">
    <property type="entry name" value="PAS"/>
    <property type="match status" value="2"/>
</dbReference>
<keyword evidence="4" id="KW-0597">Phosphoprotein</keyword>
<comment type="caution">
    <text evidence="13">The sequence shown here is derived from an EMBL/GenBank/DDBJ whole genome shotgun (WGS) entry which is preliminary data.</text>
</comment>
<evidence type="ECO:0000259" key="12">
    <source>
        <dbReference type="PROSITE" id="PS50112"/>
    </source>
</evidence>
<evidence type="ECO:0000256" key="8">
    <source>
        <dbReference type="ARBA" id="ARBA00022840"/>
    </source>
</evidence>
<dbReference type="PROSITE" id="PS50109">
    <property type="entry name" value="HIS_KIN"/>
    <property type="match status" value="1"/>
</dbReference>
<dbReference type="EMBL" id="JBHMBC010000018">
    <property type="protein sequence ID" value="MFB9820300.1"/>
    <property type="molecule type" value="Genomic_DNA"/>
</dbReference>
<dbReference type="PRINTS" id="PR00344">
    <property type="entry name" value="BCTRLSENSOR"/>
</dbReference>
<keyword evidence="5" id="KW-0808">Transferase</keyword>
<proteinExistence type="predicted"/>
<evidence type="ECO:0000256" key="9">
    <source>
        <dbReference type="ARBA" id="ARBA00023012"/>
    </source>
</evidence>
<dbReference type="InterPro" id="IPR036097">
    <property type="entry name" value="HisK_dim/P_sf"/>
</dbReference>
<evidence type="ECO:0000256" key="7">
    <source>
        <dbReference type="ARBA" id="ARBA00022777"/>
    </source>
</evidence>
<dbReference type="CDD" id="cd00082">
    <property type="entry name" value="HisKA"/>
    <property type="match status" value="1"/>
</dbReference>
<dbReference type="SUPFAM" id="SSF55785">
    <property type="entry name" value="PYP-like sensor domain (PAS domain)"/>
    <property type="match status" value="2"/>
</dbReference>
<keyword evidence="7" id="KW-0418">Kinase</keyword>
<evidence type="ECO:0000313" key="13">
    <source>
        <dbReference type="EMBL" id="MFB9820300.1"/>
    </source>
</evidence>
<evidence type="ECO:0000256" key="2">
    <source>
        <dbReference type="ARBA" id="ARBA00004236"/>
    </source>
</evidence>
<dbReference type="SMART" id="SM00091">
    <property type="entry name" value="PAS"/>
    <property type="match status" value="2"/>
</dbReference>
<dbReference type="InterPro" id="IPR004358">
    <property type="entry name" value="Sig_transdc_His_kin-like_C"/>
</dbReference>
<dbReference type="PROSITE" id="PS50112">
    <property type="entry name" value="PAS"/>
    <property type="match status" value="2"/>
</dbReference>
<dbReference type="Gene3D" id="1.10.287.130">
    <property type="match status" value="1"/>
</dbReference>
<keyword evidence="14" id="KW-1185">Reference proteome</keyword>
<comment type="catalytic activity">
    <reaction evidence="1">
        <text>ATP + protein L-histidine = ADP + protein N-phospho-L-histidine.</text>
        <dbReference type="EC" id="2.7.13.3"/>
    </reaction>
</comment>
<name>A0ABV5Y1J0_ARTRM</name>
<reference evidence="13 14" key="1">
    <citation type="submission" date="2024-09" db="EMBL/GenBank/DDBJ databases">
        <authorList>
            <person name="Sun Q."/>
            <person name="Mori K."/>
        </authorList>
    </citation>
    <scope>NUCLEOTIDE SEQUENCE [LARGE SCALE GENOMIC DNA]</scope>
    <source>
        <strain evidence="13 14">JCM 1334</strain>
    </source>
</reference>
<dbReference type="InterPro" id="IPR003594">
    <property type="entry name" value="HATPase_dom"/>
</dbReference>
<dbReference type="SUPFAM" id="SSF47384">
    <property type="entry name" value="Homodimeric domain of signal transducing histidine kinase"/>
    <property type="match status" value="1"/>
</dbReference>
<evidence type="ECO:0000256" key="10">
    <source>
        <dbReference type="SAM" id="MobiDB-lite"/>
    </source>
</evidence>
<dbReference type="InterPro" id="IPR003661">
    <property type="entry name" value="HisK_dim/P_dom"/>
</dbReference>
<dbReference type="Gene3D" id="3.30.565.10">
    <property type="entry name" value="Histidine kinase-like ATPase, C-terminal domain"/>
    <property type="match status" value="1"/>
</dbReference>
<sequence>MKSKGNTYAGNGVHALRLFVPISLPGEPLGRTVEPSDISPPPSIQPDPSAGPKVSSGPGLSVRPGPTTEDYERLVQSLSYCILIHDAVTKDILWANQAACEMLGFTLEELKPLKAPDMSSADSRFRRSVGVQWLQDAADHGISRTEWMYRSKTGREFLTEAIAVRVGLTAGEAIMVQFRDIEKEESLKSDLQRTEGRLQAFLRRMAEGILVLDWDGRITFASGAAAGQLGHAVDELVGESFVDLCAVSSRPALEKALARDPADGSSSSLRIEVAHPDGANKWFGVSCQYLALEKDLTGAMLLLQDITEQVAAEEEHRRDLEHLNYLGRYNAMGDMAMAIAHELGQPLAAATNFVDGVSRRVRDPESSINDLIYGLDNARLQIDRANQIVKSLRDFVVRLEHSEQVADLNEIVRDCLYFVRLRADQHETELQLVMSESPIWIRCEKVLTGQVILNLCHNAIDEMSGWPQRERHVVITTYATETAGVFRVADRGKGLSHIPDGRIFDGAFTSKSTGSGIGLALSHRIITRQHGRIYAVENESRGASFTF</sequence>
<dbReference type="SMART" id="SM00387">
    <property type="entry name" value="HATPase_c"/>
    <property type="match status" value="1"/>
</dbReference>
<evidence type="ECO:0000256" key="6">
    <source>
        <dbReference type="ARBA" id="ARBA00022741"/>
    </source>
</evidence>
<keyword evidence="6" id="KW-0547">Nucleotide-binding</keyword>
<comment type="subcellular location">
    <subcellularLocation>
        <location evidence="2">Cell membrane</location>
    </subcellularLocation>
</comment>
<evidence type="ECO:0000256" key="1">
    <source>
        <dbReference type="ARBA" id="ARBA00000085"/>
    </source>
</evidence>
<dbReference type="Pfam" id="PF02518">
    <property type="entry name" value="HATPase_c"/>
    <property type="match status" value="1"/>
</dbReference>
<feature type="region of interest" description="Disordered" evidence="10">
    <location>
        <begin position="29"/>
        <end position="68"/>
    </location>
</feature>
<dbReference type="SUPFAM" id="SSF55874">
    <property type="entry name" value="ATPase domain of HSP90 chaperone/DNA topoisomerase II/histidine kinase"/>
    <property type="match status" value="1"/>
</dbReference>
<keyword evidence="8" id="KW-0067">ATP-binding</keyword>
<dbReference type="Proteomes" id="UP001589702">
    <property type="component" value="Unassembled WGS sequence"/>
</dbReference>
<evidence type="ECO:0000256" key="4">
    <source>
        <dbReference type="ARBA" id="ARBA00022553"/>
    </source>
</evidence>
<feature type="domain" description="PAS" evidence="12">
    <location>
        <begin position="194"/>
        <end position="242"/>
    </location>
</feature>
<dbReference type="InterPro" id="IPR013767">
    <property type="entry name" value="PAS_fold"/>
</dbReference>
<dbReference type="InterPro" id="IPR036890">
    <property type="entry name" value="HATPase_C_sf"/>
</dbReference>